<evidence type="ECO:0000313" key="1">
    <source>
        <dbReference type="EMBL" id="GAH65893.1"/>
    </source>
</evidence>
<dbReference type="EMBL" id="BARU01034638">
    <property type="protein sequence ID" value="GAH65893.1"/>
    <property type="molecule type" value="Genomic_DNA"/>
</dbReference>
<gene>
    <name evidence="1" type="ORF">S03H2_54341</name>
</gene>
<evidence type="ECO:0008006" key="2">
    <source>
        <dbReference type="Google" id="ProtNLM"/>
    </source>
</evidence>
<name>X1J7Z6_9ZZZZ</name>
<comment type="caution">
    <text evidence="1">The sequence shown here is derived from an EMBL/GenBank/DDBJ whole genome shotgun (WGS) entry which is preliminary data.</text>
</comment>
<sequence>MYNGGVEPRYSQMKQNRNDSLKLFKARKPDMTLQALGNIYHISRQRVSAILKS</sequence>
<organism evidence="1">
    <name type="scientific">marine sediment metagenome</name>
    <dbReference type="NCBI Taxonomy" id="412755"/>
    <lineage>
        <taxon>unclassified sequences</taxon>
        <taxon>metagenomes</taxon>
        <taxon>ecological metagenomes</taxon>
    </lineage>
</organism>
<reference evidence="1" key="1">
    <citation type="journal article" date="2014" name="Front. Microbiol.">
        <title>High frequency of phylogenetically diverse reductive dehalogenase-homologous genes in deep subseafloor sedimentary metagenomes.</title>
        <authorList>
            <person name="Kawai M."/>
            <person name="Futagami T."/>
            <person name="Toyoda A."/>
            <person name="Takaki Y."/>
            <person name="Nishi S."/>
            <person name="Hori S."/>
            <person name="Arai W."/>
            <person name="Tsubouchi T."/>
            <person name="Morono Y."/>
            <person name="Uchiyama I."/>
            <person name="Ito T."/>
            <person name="Fujiyama A."/>
            <person name="Inagaki F."/>
            <person name="Takami H."/>
        </authorList>
    </citation>
    <scope>NUCLEOTIDE SEQUENCE</scope>
    <source>
        <strain evidence="1">Expedition CK06-06</strain>
    </source>
</reference>
<dbReference type="AlphaFoldDB" id="X1J7Z6"/>
<accession>X1J7Z6</accession>
<proteinExistence type="predicted"/>
<protein>
    <recommendedName>
        <fullName evidence="2">Mor transcription activator domain-containing protein</fullName>
    </recommendedName>
</protein>